<dbReference type="AlphaFoldDB" id="A0A9N9LWP5"/>
<dbReference type="Proteomes" id="UP000701801">
    <property type="component" value="Unassembled WGS sequence"/>
</dbReference>
<evidence type="ECO:0000313" key="2">
    <source>
        <dbReference type="Proteomes" id="UP000701801"/>
    </source>
</evidence>
<proteinExistence type="predicted"/>
<protein>
    <submittedName>
        <fullName evidence="1">Uncharacterized protein</fullName>
    </submittedName>
</protein>
<comment type="caution">
    <text evidence="1">The sequence shown here is derived from an EMBL/GenBank/DDBJ whole genome shotgun (WGS) entry which is preliminary data.</text>
</comment>
<keyword evidence="2" id="KW-1185">Reference proteome</keyword>
<evidence type="ECO:0000313" key="1">
    <source>
        <dbReference type="EMBL" id="CAG8982504.1"/>
    </source>
</evidence>
<gene>
    <name evidence="1" type="ORF">HYALB_00002284</name>
</gene>
<dbReference type="EMBL" id="CAJVRM010000640">
    <property type="protein sequence ID" value="CAG8982504.1"/>
    <property type="molecule type" value="Genomic_DNA"/>
</dbReference>
<sequence length="75" mass="8168">MPSIGTQPMARSVVQIHAGADDSQLRVDEARGQALALALALLGTEHVVVRREQEGKDELSSFEDLRDIVPKAFKV</sequence>
<organism evidence="1 2">
    <name type="scientific">Hymenoscyphus albidus</name>
    <dbReference type="NCBI Taxonomy" id="595503"/>
    <lineage>
        <taxon>Eukaryota</taxon>
        <taxon>Fungi</taxon>
        <taxon>Dikarya</taxon>
        <taxon>Ascomycota</taxon>
        <taxon>Pezizomycotina</taxon>
        <taxon>Leotiomycetes</taxon>
        <taxon>Helotiales</taxon>
        <taxon>Helotiaceae</taxon>
        <taxon>Hymenoscyphus</taxon>
    </lineage>
</organism>
<accession>A0A9N9LWP5</accession>
<name>A0A9N9LWP5_9HELO</name>
<reference evidence="1" key="1">
    <citation type="submission" date="2021-07" db="EMBL/GenBank/DDBJ databases">
        <authorList>
            <person name="Durling M."/>
        </authorList>
    </citation>
    <scope>NUCLEOTIDE SEQUENCE</scope>
</reference>